<comment type="caution">
    <text evidence="1">The sequence shown here is derived from an EMBL/GenBank/DDBJ whole genome shotgun (WGS) entry which is preliminary data.</text>
</comment>
<evidence type="ECO:0000313" key="1">
    <source>
        <dbReference type="EMBL" id="KAK0472369.1"/>
    </source>
</evidence>
<organism evidence="1 2">
    <name type="scientific">Armillaria novae-zelandiae</name>
    <dbReference type="NCBI Taxonomy" id="153914"/>
    <lineage>
        <taxon>Eukaryota</taxon>
        <taxon>Fungi</taxon>
        <taxon>Dikarya</taxon>
        <taxon>Basidiomycota</taxon>
        <taxon>Agaricomycotina</taxon>
        <taxon>Agaricomycetes</taxon>
        <taxon>Agaricomycetidae</taxon>
        <taxon>Agaricales</taxon>
        <taxon>Marasmiineae</taxon>
        <taxon>Physalacriaceae</taxon>
        <taxon>Armillaria</taxon>
    </lineage>
</organism>
<keyword evidence="2" id="KW-1185">Reference proteome</keyword>
<proteinExistence type="predicted"/>
<reference evidence="1" key="1">
    <citation type="submission" date="2023-06" db="EMBL/GenBank/DDBJ databases">
        <authorList>
            <consortium name="Lawrence Berkeley National Laboratory"/>
            <person name="Ahrendt S."/>
            <person name="Sahu N."/>
            <person name="Indic B."/>
            <person name="Wong-Bajracharya J."/>
            <person name="Merenyi Z."/>
            <person name="Ke H.-M."/>
            <person name="Monk M."/>
            <person name="Kocsube S."/>
            <person name="Drula E."/>
            <person name="Lipzen A."/>
            <person name="Balint B."/>
            <person name="Henrissat B."/>
            <person name="Andreopoulos B."/>
            <person name="Martin F.M."/>
            <person name="Harder C.B."/>
            <person name="Rigling D."/>
            <person name="Ford K.L."/>
            <person name="Foster G.D."/>
            <person name="Pangilinan J."/>
            <person name="Papanicolaou A."/>
            <person name="Barry K."/>
            <person name="LaButti K."/>
            <person name="Viragh M."/>
            <person name="Koriabine M."/>
            <person name="Yan M."/>
            <person name="Riley R."/>
            <person name="Champramary S."/>
            <person name="Plett K.L."/>
            <person name="Tsai I.J."/>
            <person name="Slot J."/>
            <person name="Sipos G."/>
            <person name="Plett J."/>
            <person name="Nagy L.G."/>
            <person name="Grigoriev I.V."/>
        </authorList>
    </citation>
    <scope>NUCLEOTIDE SEQUENCE</scope>
    <source>
        <strain evidence="1">ICMP 16352</strain>
    </source>
</reference>
<accession>A0AA39NVI9</accession>
<sequence length="98" mass="10513">MSFLYRCSLTFVSSTFASAPYDHQRRAGSGLGASKNSNVLAKGLALAGANRTRDPLPQHLAFNIPASRALRLSARTSEALAFIGSHWGMCCNSECGRH</sequence>
<dbReference type="AlphaFoldDB" id="A0AA39NVI9"/>
<gene>
    <name evidence="1" type="ORF">IW261DRAFT_1508358</name>
</gene>
<protein>
    <submittedName>
        <fullName evidence="1">Uncharacterized protein</fullName>
    </submittedName>
</protein>
<name>A0AA39NVI9_9AGAR</name>
<dbReference type="Proteomes" id="UP001175227">
    <property type="component" value="Unassembled WGS sequence"/>
</dbReference>
<dbReference type="EMBL" id="JAUEPR010000041">
    <property type="protein sequence ID" value="KAK0472369.1"/>
    <property type="molecule type" value="Genomic_DNA"/>
</dbReference>
<evidence type="ECO:0000313" key="2">
    <source>
        <dbReference type="Proteomes" id="UP001175227"/>
    </source>
</evidence>